<evidence type="ECO:0000256" key="4">
    <source>
        <dbReference type="ARBA" id="ARBA00012622"/>
    </source>
</evidence>
<name>A0A1F5TH26_9BACT</name>
<keyword evidence="6 17" id="KW-0004">4Fe-4S</keyword>
<dbReference type="GO" id="GO:0008616">
    <property type="term" value="P:tRNA queuosine(34) biosynthetic process"/>
    <property type="evidence" value="ECO:0007669"/>
    <property type="project" value="UniProtKB-UniRule"/>
</dbReference>
<evidence type="ECO:0000256" key="3">
    <source>
        <dbReference type="ARBA" id="ARBA00008207"/>
    </source>
</evidence>
<keyword evidence="9 17" id="KW-0671">Queuosine biosynthesis</keyword>
<feature type="binding site" evidence="17">
    <location>
        <position position="90"/>
    </location>
    <ligand>
        <name>[4Fe-4S] cluster</name>
        <dbReference type="ChEBI" id="CHEBI:49883"/>
    </ligand>
</feature>
<protein>
    <recommendedName>
        <fullName evidence="5 17">Epoxyqueuosine reductase QueH</fullName>
        <ecNumber evidence="4 17">1.17.99.6</ecNumber>
    </recommendedName>
    <alternativeName>
        <fullName evidence="15 17">Queuosine biosynthesis protein QueH</fullName>
    </alternativeName>
</protein>
<organism evidence="18 19">
    <name type="scientific">Candidatus Falkowbacteria bacterium RIFOXYC2_FULL_48_21</name>
    <dbReference type="NCBI Taxonomy" id="1798005"/>
    <lineage>
        <taxon>Bacteria</taxon>
        <taxon>Candidatus Falkowiibacteriota</taxon>
    </lineage>
</organism>
<keyword evidence="11 17" id="KW-0408">Iron</keyword>
<evidence type="ECO:0000256" key="16">
    <source>
        <dbReference type="ARBA" id="ARBA00047415"/>
    </source>
</evidence>
<evidence type="ECO:0000256" key="5">
    <source>
        <dbReference type="ARBA" id="ARBA00016895"/>
    </source>
</evidence>
<dbReference type="InterPro" id="IPR014729">
    <property type="entry name" value="Rossmann-like_a/b/a_fold"/>
</dbReference>
<evidence type="ECO:0000256" key="15">
    <source>
        <dbReference type="ARBA" id="ARBA00031446"/>
    </source>
</evidence>
<feature type="binding site" evidence="17">
    <location>
        <position position="8"/>
    </location>
    <ligand>
        <name>[4Fe-4S] cluster</name>
        <dbReference type="ChEBI" id="CHEBI:49883"/>
    </ligand>
</feature>
<dbReference type="InterPro" id="IPR003828">
    <property type="entry name" value="QueH"/>
</dbReference>
<comment type="function">
    <text evidence="1 17">Catalyzes the conversion of epoxyqueuosine (oQ) to queuosine (Q), which is a hypermodified base found in the wobble positions of tRNA(Asp), tRNA(Asn), tRNA(His) and tRNA(Tyr).</text>
</comment>
<accession>A0A1F5TH26</accession>
<keyword evidence="14 17" id="KW-0676">Redox-active center</keyword>
<dbReference type="Gene3D" id="3.40.50.620">
    <property type="entry name" value="HUPs"/>
    <property type="match status" value="1"/>
</dbReference>
<dbReference type="Pfam" id="PF02677">
    <property type="entry name" value="QueH"/>
    <property type="match status" value="1"/>
</dbReference>
<evidence type="ECO:0000256" key="10">
    <source>
        <dbReference type="ARBA" id="ARBA00023002"/>
    </source>
</evidence>
<dbReference type="GO" id="GO:0046872">
    <property type="term" value="F:metal ion binding"/>
    <property type="evidence" value="ECO:0007669"/>
    <property type="project" value="UniProtKB-KW"/>
</dbReference>
<evidence type="ECO:0000256" key="17">
    <source>
        <dbReference type="HAMAP-Rule" id="MF_02089"/>
    </source>
</evidence>
<dbReference type="GO" id="GO:0051539">
    <property type="term" value="F:4 iron, 4 sulfur cluster binding"/>
    <property type="evidence" value="ECO:0007669"/>
    <property type="project" value="UniProtKB-UniRule"/>
</dbReference>
<dbReference type="UniPathway" id="UPA00392"/>
<proteinExistence type="inferred from homology"/>
<dbReference type="PANTHER" id="PTHR36701:SF1">
    <property type="entry name" value="EPOXYQUEUOSINE REDUCTASE QUEH"/>
    <property type="match status" value="1"/>
</dbReference>
<evidence type="ECO:0000256" key="13">
    <source>
        <dbReference type="ARBA" id="ARBA00023157"/>
    </source>
</evidence>
<comment type="caution">
    <text evidence="18">The sequence shown here is derived from an EMBL/GenBank/DDBJ whole genome shotgun (WGS) entry which is preliminary data.</text>
</comment>
<comment type="catalytic activity">
    <reaction evidence="16 17">
        <text>epoxyqueuosine(34) in tRNA + AH2 = queuosine(34) in tRNA + A + H2O</text>
        <dbReference type="Rhea" id="RHEA:32159"/>
        <dbReference type="Rhea" id="RHEA-COMP:18571"/>
        <dbReference type="Rhea" id="RHEA-COMP:18582"/>
        <dbReference type="ChEBI" id="CHEBI:13193"/>
        <dbReference type="ChEBI" id="CHEBI:15377"/>
        <dbReference type="ChEBI" id="CHEBI:17499"/>
        <dbReference type="ChEBI" id="CHEBI:194431"/>
        <dbReference type="ChEBI" id="CHEBI:194443"/>
        <dbReference type="EC" id="1.17.99.6"/>
    </reaction>
</comment>
<sequence length="177" mass="20441">MKVLLHDCCAPCGAQVINALQQDGHAVAVYFYNPNIFPRKEYDLRLAEMKRYAEKLGVPLIVGKYEHDEWLDSVRGFENEPEGGKRCEKCFQKRLAEVAQKAQEEGFDAFATTLTISPHKPAEVINKIGKELADFYGLKFIDTIWRKNEGYKKSCEISQEEHFHRQNYCGCEYSKRP</sequence>
<keyword evidence="8 17" id="KW-0479">Metal-binding</keyword>
<reference evidence="18 19" key="1">
    <citation type="journal article" date="2016" name="Nat. Commun.">
        <title>Thousands of microbial genomes shed light on interconnected biogeochemical processes in an aquifer system.</title>
        <authorList>
            <person name="Anantharaman K."/>
            <person name="Brown C.T."/>
            <person name="Hug L.A."/>
            <person name="Sharon I."/>
            <person name="Castelle C.J."/>
            <person name="Probst A.J."/>
            <person name="Thomas B.C."/>
            <person name="Singh A."/>
            <person name="Wilkins M.J."/>
            <person name="Karaoz U."/>
            <person name="Brodie E.L."/>
            <person name="Williams K.H."/>
            <person name="Hubbard S.S."/>
            <person name="Banfield J.F."/>
        </authorList>
    </citation>
    <scope>NUCLEOTIDE SEQUENCE [LARGE SCALE GENOMIC DNA]</scope>
</reference>
<dbReference type="HAMAP" id="MF_02089">
    <property type="entry name" value="QueH"/>
    <property type="match status" value="1"/>
</dbReference>
<evidence type="ECO:0000256" key="1">
    <source>
        <dbReference type="ARBA" id="ARBA00002268"/>
    </source>
</evidence>
<dbReference type="AlphaFoldDB" id="A0A1F5TH26"/>
<evidence type="ECO:0000256" key="8">
    <source>
        <dbReference type="ARBA" id="ARBA00022723"/>
    </source>
</evidence>
<evidence type="ECO:0000313" key="19">
    <source>
        <dbReference type="Proteomes" id="UP000178656"/>
    </source>
</evidence>
<comment type="pathway">
    <text evidence="2 17">tRNA modification; tRNA-queuosine biosynthesis.</text>
</comment>
<feature type="binding site" evidence="17">
    <location>
        <position position="87"/>
    </location>
    <ligand>
        <name>[4Fe-4S] cluster</name>
        <dbReference type="ChEBI" id="CHEBI:49883"/>
    </ligand>
</feature>
<evidence type="ECO:0000256" key="6">
    <source>
        <dbReference type="ARBA" id="ARBA00022485"/>
    </source>
</evidence>
<keyword evidence="7 17" id="KW-0819">tRNA processing</keyword>
<keyword evidence="10 17" id="KW-0560">Oxidoreductase</keyword>
<dbReference type="EMBL" id="MFGM01000002">
    <property type="protein sequence ID" value="OGF38242.1"/>
    <property type="molecule type" value="Genomic_DNA"/>
</dbReference>
<evidence type="ECO:0000256" key="14">
    <source>
        <dbReference type="ARBA" id="ARBA00023284"/>
    </source>
</evidence>
<comment type="similarity">
    <text evidence="3 17">Belongs to the QueH family.</text>
</comment>
<gene>
    <name evidence="17" type="primary">queH</name>
    <name evidence="18" type="ORF">A2482_05395</name>
</gene>
<evidence type="ECO:0000313" key="18">
    <source>
        <dbReference type="EMBL" id="OGF38242.1"/>
    </source>
</evidence>
<evidence type="ECO:0000256" key="12">
    <source>
        <dbReference type="ARBA" id="ARBA00023014"/>
    </source>
</evidence>
<evidence type="ECO:0000256" key="2">
    <source>
        <dbReference type="ARBA" id="ARBA00004691"/>
    </source>
</evidence>
<dbReference type="PANTHER" id="PTHR36701">
    <property type="entry name" value="EPOXYQUEUOSINE REDUCTASE QUEH"/>
    <property type="match status" value="1"/>
</dbReference>
<dbReference type="GO" id="GO:0052693">
    <property type="term" value="F:epoxyqueuosine reductase activity"/>
    <property type="evidence" value="ECO:0007669"/>
    <property type="project" value="UniProtKB-UniRule"/>
</dbReference>
<dbReference type="EC" id="1.17.99.6" evidence="4 17"/>
<feature type="disulfide bond" description="Redox-active" evidence="17">
    <location>
        <begin position="169"/>
        <end position="171"/>
    </location>
</feature>
<evidence type="ECO:0000256" key="9">
    <source>
        <dbReference type="ARBA" id="ARBA00022785"/>
    </source>
</evidence>
<evidence type="ECO:0000256" key="11">
    <source>
        <dbReference type="ARBA" id="ARBA00023004"/>
    </source>
</evidence>
<keyword evidence="13 17" id="KW-1015">Disulfide bond</keyword>
<keyword evidence="12 17" id="KW-0411">Iron-sulfur</keyword>
<feature type="binding site" evidence="17">
    <location>
        <position position="9"/>
    </location>
    <ligand>
        <name>[4Fe-4S] cluster</name>
        <dbReference type="ChEBI" id="CHEBI:49883"/>
    </ligand>
</feature>
<dbReference type="Proteomes" id="UP000178656">
    <property type="component" value="Unassembled WGS sequence"/>
</dbReference>
<evidence type="ECO:0000256" key="7">
    <source>
        <dbReference type="ARBA" id="ARBA00022694"/>
    </source>
</evidence>